<accession>A0A5B7J716</accession>
<dbReference type="Proteomes" id="UP000324222">
    <property type="component" value="Unassembled WGS sequence"/>
</dbReference>
<sequence length="60" mass="6887">MYEIDDLAYRSSQSSLINQPIPKLILSTQPKFTMRMFYGQQGQYDCPKRYALSLLPVAAV</sequence>
<evidence type="ECO:0000313" key="1">
    <source>
        <dbReference type="EMBL" id="MPC93621.1"/>
    </source>
</evidence>
<dbReference type="EMBL" id="VSRR010095502">
    <property type="protein sequence ID" value="MPC93621.1"/>
    <property type="molecule type" value="Genomic_DNA"/>
</dbReference>
<reference evidence="1 2" key="1">
    <citation type="submission" date="2019-05" db="EMBL/GenBank/DDBJ databases">
        <title>Another draft genome of Portunus trituberculatus and its Hox gene families provides insights of decapod evolution.</title>
        <authorList>
            <person name="Jeong J.-H."/>
            <person name="Song I."/>
            <person name="Kim S."/>
            <person name="Choi T."/>
            <person name="Kim D."/>
            <person name="Ryu S."/>
            <person name="Kim W."/>
        </authorList>
    </citation>
    <scope>NUCLEOTIDE SEQUENCE [LARGE SCALE GENOMIC DNA]</scope>
    <source>
        <tissue evidence="1">Muscle</tissue>
    </source>
</reference>
<proteinExistence type="predicted"/>
<comment type="caution">
    <text evidence="1">The sequence shown here is derived from an EMBL/GenBank/DDBJ whole genome shotgun (WGS) entry which is preliminary data.</text>
</comment>
<gene>
    <name evidence="1" type="ORF">E2C01_088755</name>
</gene>
<name>A0A5B7J716_PORTR</name>
<evidence type="ECO:0000313" key="2">
    <source>
        <dbReference type="Proteomes" id="UP000324222"/>
    </source>
</evidence>
<protein>
    <submittedName>
        <fullName evidence="1">Uncharacterized protein</fullName>
    </submittedName>
</protein>
<dbReference type="AlphaFoldDB" id="A0A5B7J716"/>
<keyword evidence="2" id="KW-1185">Reference proteome</keyword>
<organism evidence="1 2">
    <name type="scientific">Portunus trituberculatus</name>
    <name type="common">Swimming crab</name>
    <name type="synonym">Neptunus trituberculatus</name>
    <dbReference type="NCBI Taxonomy" id="210409"/>
    <lineage>
        <taxon>Eukaryota</taxon>
        <taxon>Metazoa</taxon>
        <taxon>Ecdysozoa</taxon>
        <taxon>Arthropoda</taxon>
        <taxon>Crustacea</taxon>
        <taxon>Multicrustacea</taxon>
        <taxon>Malacostraca</taxon>
        <taxon>Eumalacostraca</taxon>
        <taxon>Eucarida</taxon>
        <taxon>Decapoda</taxon>
        <taxon>Pleocyemata</taxon>
        <taxon>Brachyura</taxon>
        <taxon>Eubrachyura</taxon>
        <taxon>Portunoidea</taxon>
        <taxon>Portunidae</taxon>
        <taxon>Portuninae</taxon>
        <taxon>Portunus</taxon>
    </lineage>
</organism>